<dbReference type="OrthoDB" id="150993at2"/>
<dbReference type="InterPro" id="IPR018644">
    <property type="entry name" value="DUF2071"/>
</dbReference>
<dbReference type="Pfam" id="PF09844">
    <property type="entry name" value="DUF2071"/>
    <property type="match status" value="1"/>
</dbReference>
<reference evidence="1 2" key="1">
    <citation type="submission" date="2018-05" db="EMBL/GenBank/DDBJ databases">
        <title>Genomic Encyclopedia of Type Strains, Phase IV (KMG-IV): sequencing the most valuable type-strain genomes for metagenomic binning, comparative biology and taxonomic classification.</title>
        <authorList>
            <person name="Goeker M."/>
        </authorList>
    </citation>
    <scope>NUCLEOTIDE SEQUENCE [LARGE SCALE GENOMIC DNA]</scope>
    <source>
        <strain evidence="1 2">DSM 28556</strain>
    </source>
</reference>
<organism evidence="1 2">
    <name type="scientific">Pseudogracilibacillus auburnensis</name>
    <dbReference type="NCBI Taxonomy" id="1494959"/>
    <lineage>
        <taxon>Bacteria</taxon>
        <taxon>Bacillati</taxon>
        <taxon>Bacillota</taxon>
        <taxon>Bacilli</taxon>
        <taxon>Bacillales</taxon>
        <taxon>Bacillaceae</taxon>
        <taxon>Pseudogracilibacillus</taxon>
    </lineage>
</organism>
<dbReference type="SUPFAM" id="SSF160104">
    <property type="entry name" value="Acetoacetate decarboxylase-like"/>
    <property type="match status" value="1"/>
</dbReference>
<comment type="caution">
    <text evidence="1">The sequence shown here is derived from an EMBL/GenBank/DDBJ whole genome shotgun (WGS) entry which is preliminary data.</text>
</comment>
<evidence type="ECO:0000313" key="2">
    <source>
        <dbReference type="Proteomes" id="UP000247978"/>
    </source>
</evidence>
<accession>A0A2V3WDW0</accession>
<name>A0A2V3WDW0_9BACI</name>
<gene>
    <name evidence="1" type="ORF">DFR56_10657</name>
</gene>
<keyword evidence="2" id="KW-1185">Reference proteome</keyword>
<proteinExistence type="predicted"/>
<dbReference type="AlphaFoldDB" id="A0A2V3WDW0"/>
<dbReference type="Proteomes" id="UP000247978">
    <property type="component" value="Unassembled WGS sequence"/>
</dbReference>
<evidence type="ECO:0000313" key="1">
    <source>
        <dbReference type="EMBL" id="PXW86989.1"/>
    </source>
</evidence>
<sequence>MITKRKYPWIAKQDWTNVLFLHWPIPVPLMESLIPRPFIVDTFDEKAWISIVLFKVQNSRPRGIPKQLSYPEIIQINVRTYVKHPSSPERGVYFFRLYGKSFLAAMGARSGYGLPFQYMQTEMKKENDMTHVFGNMDNRTIFAARYRPSKACIHTKLTSFLAERYCIWNIKKKKIIKIPILHTLWDLTQVNVEITQNDLLPFAAQSSDNLFAFFHSYKQAKLFPYEVYGKVK</sequence>
<protein>
    <recommendedName>
        <fullName evidence="3">Acetoacetate decarboxylase</fullName>
    </recommendedName>
</protein>
<dbReference type="PANTHER" id="PTHR39186">
    <property type="entry name" value="DUF2071 FAMILY PROTEIN"/>
    <property type="match status" value="1"/>
</dbReference>
<evidence type="ECO:0008006" key="3">
    <source>
        <dbReference type="Google" id="ProtNLM"/>
    </source>
</evidence>
<dbReference type="PANTHER" id="PTHR39186:SF1">
    <property type="entry name" value="DUF2071 DOMAIN-CONTAINING PROTEIN"/>
    <property type="match status" value="1"/>
</dbReference>
<dbReference type="InterPro" id="IPR023375">
    <property type="entry name" value="ADC_dom_sf"/>
</dbReference>
<dbReference type="EMBL" id="QJJQ01000006">
    <property type="protein sequence ID" value="PXW86989.1"/>
    <property type="molecule type" value="Genomic_DNA"/>
</dbReference>
<dbReference type="RefSeq" id="WP_158525592.1">
    <property type="nucleotide sequence ID" value="NZ_JBHUHB010000001.1"/>
</dbReference>